<evidence type="ECO:0000313" key="2">
    <source>
        <dbReference type="Proteomes" id="UP001152795"/>
    </source>
</evidence>
<evidence type="ECO:0000313" key="1">
    <source>
        <dbReference type="EMBL" id="CAB3976641.1"/>
    </source>
</evidence>
<dbReference type="AlphaFoldDB" id="A0A6S7FQU0"/>
<name>A0A6S7FQU0_PARCT</name>
<proteinExistence type="predicted"/>
<protein>
    <submittedName>
        <fullName evidence="1">Uncharacterized protein</fullName>
    </submittedName>
</protein>
<comment type="caution">
    <text evidence="1">The sequence shown here is derived from an EMBL/GenBank/DDBJ whole genome shotgun (WGS) entry which is preliminary data.</text>
</comment>
<gene>
    <name evidence="1" type="ORF">PACLA_8A079174</name>
</gene>
<reference evidence="1" key="1">
    <citation type="submission" date="2020-04" db="EMBL/GenBank/DDBJ databases">
        <authorList>
            <person name="Alioto T."/>
            <person name="Alioto T."/>
            <person name="Gomez Garrido J."/>
        </authorList>
    </citation>
    <scope>NUCLEOTIDE SEQUENCE</scope>
    <source>
        <strain evidence="1">A484AB</strain>
    </source>
</reference>
<dbReference type="Proteomes" id="UP001152795">
    <property type="component" value="Unassembled WGS sequence"/>
</dbReference>
<organism evidence="1 2">
    <name type="scientific">Paramuricea clavata</name>
    <name type="common">Red gorgonian</name>
    <name type="synonym">Violescent sea-whip</name>
    <dbReference type="NCBI Taxonomy" id="317549"/>
    <lineage>
        <taxon>Eukaryota</taxon>
        <taxon>Metazoa</taxon>
        <taxon>Cnidaria</taxon>
        <taxon>Anthozoa</taxon>
        <taxon>Octocorallia</taxon>
        <taxon>Malacalcyonacea</taxon>
        <taxon>Plexauridae</taxon>
        <taxon>Paramuricea</taxon>
    </lineage>
</organism>
<keyword evidence="2" id="KW-1185">Reference proteome</keyword>
<accession>A0A6S7FQU0</accession>
<dbReference type="EMBL" id="CACRXK020000006">
    <property type="protein sequence ID" value="CAB3976641.1"/>
    <property type="molecule type" value="Genomic_DNA"/>
</dbReference>
<sequence length="431" mass="49165">MLKITKTRYNVVGSDFSLVQAICDDRPTKTYFRQLRPHFRQRASVTSTFRKIETIENHLKLRNLSKICWVYQSDSIEAVWRSFQANKDALKSVFQLEKVDQATKTKALKANPLHDNMLIFEFIFTLMLMHQIMRKTKILTIELQKEELNINALILEEGTVDSLNAVRQSESEMNDQFKVKHSICYLGTHRADEHDKAPSTMSKSNLRMSWSGDYSSLQEFVEDKLCLVGKWSSIGGEKKQFEGGNIVINWWKNKKYLAISGEKASDIVEGLLARFQTENEEMKRQLSSFEAKITEPLNQTCIHQTLEPHVDLENNTRASSSLQCLDNMTELKEAESFVSVENPLEDASFSGEGLGNNSVIVCEVFTVDDNERLLIETEELSVGPDNKRNKALENCSLLKNPSYFHRSKSGLYRTKVKGHGGPSPKLHDAAE</sequence>